<dbReference type="RefSeq" id="WP_044241377.1">
    <property type="nucleotide sequence ID" value="NZ_ASRX01000021.1"/>
</dbReference>
<accession>A0A017T8X3</accession>
<sequence length="69" mass="7458">MLVQSVQVRPADVVFLKGIIEASDGLALVFAERGGELLLAAPQGRAEEFSELLQDLERDLGMRLLPAGH</sequence>
<evidence type="ECO:0000313" key="2">
    <source>
        <dbReference type="Proteomes" id="UP000019678"/>
    </source>
</evidence>
<comment type="caution">
    <text evidence="1">The sequence shown here is derived from an EMBL/GenBank/DDBJ whole genome shotgun (WGS) entry which is preliminary data.</text>
</comment>
<dbReference type="AlphaFoldDB" id="A0A017T8X3"/>
<evidence type="ECO:0000313" key="1">
    <source>
        <dbReference type="EMBL" id="EYF05713.1"/>
    </source>
</evidence>
<organism evidence="1 2">
    <name type="scientific">Chondromyces apiculatus DSM 436</name>
    <dbReference type="NCBI Taxonomy" id="1192034"/>
    <lineage>
        <taxon>Bacteria</taxon>
        <taxon>Pseudomonadati</taxon>
        <taxon>Myxococcota</taxon>
        <taxon>Polyangia</taxon>
        <taxon>Polyangiales</taxon>
        <taxon>Polyangiaceae</taxon>
        <taxon>Chondromyces</taxon>
    </lineage>
</organism>
<name>A0A017T8X3_9BACT</name>
<protein>
    <recommendedName>
        <fullName evidence="3">DUF4911 domain-containing protein</fullName>
    </recommendedName>
</protein>
<proteinExistence type="predicted"/>
<dbReference type="STRING" id="1192034.CAP_3003"/>
<dbReference type="EMBL" id="ASRX01000021">
    <property type="protein sequence ID" value="EYF05713.1"/>
    <property type="molecule type" value="Genomic_DNA"/>
</dbReference>
<reference evidence="1 2" key="1">
    <citation type="submission" date="2013-05" db="EMBL/GenBank/DDBJ databases">
        <title>Genome assembly of Chondromyces apiculatus DSM 436.</title>
        <authorList>
            <person name="Sharma G."/>
            <person name="Khatri I."/>
            <person name="Kaur C."/>
            <person name="Mayilraj S."/>
            <person name="Subramanian S."/>
        </authorList>
    </citation>
    <scope>NUCLEOTIDE SEQUENCE [LARGE SCALE GENOMIC DNA]</scope>
    <source>
        <strain evidence="1 2">DSM 436</strain>
    </source>
</reference>
<dbReference type="InterPro" id="IPR032587">
    <property type="entry name" value="DUF4911"/>
</dbReference>
<evidence type="ECO:0008006" key="3">
    <source>
        <dbReference type="Google" id="ProtNLM"/>
    </source>
</evidence>
<gene>
    <name evidence="1" type="ORF">CAP_3003</name>
</gene>
<dbReference type="Pfam" id="PF16256">
    <property type="entry name" value="DUF4911"/>
    <property type="match status" value="1"/>
</dbReference>
<keyword evidence="2" id="KW-1185">Reference proteome</keyword>
<dbReference type="Proteomes" id="UP000019678">
    <property type="component" value="Unassembled WGS sequence"/>
</dbReference>